<reference evidence="1" key="1">
    <citation type="submission" date="2021-02" db="EMBL/GenBank/DDBJ databases">
        <authorList>
            <person name="Nowell W R."/>
        </authorList>
    </citation>
    <scope>NUCLEOTIDE SEQUENCE</scope>
</reference>
<accession>A0A820LIL0</accession>
<keyword evidence="2" id="KW-1185">Reference proteome</keyword>
<protein>
    <submittedName>
        <fullName evidence="1">Uncharacterized protein</fullName>
    </submittedName>
</protein>
<gene>
    <name evidence="1" type="ORF">OVN521_LOCUS33099</name>
</gene>
<sequence length="34" mass="4006">MYGNSSTRLVRKRSKNSRCSCFCTHENLLRVDDK</sequence>
<dbReference type="EMBL" id="CAJOBG010031294">
    <property type="protein sequence ID" value="CAF4357795.1"/>
    <property type="molecule type" value="Genomic_DNA"/>
</dbReference>
<evidence type="ECO:0000313" key="1">
    <source>
        <dbReference type="EMBL" id="CAF4357795.1"/>
    </source>
</evidence>
<dbReference type="Proteomes" id="UP000663866">
    <property type="component" value="Unassembled WGS sequence"/>
</dbReference>
<proteinExistence type="predicted"/>
<organism evidence="1 2">
    <name type="scientific">Rotaria magnacalcarata</name>
    <dbReference type="NCBI Taxonomy" id="392030"/>
    <lineage>
        <taxon>Eukaryota</taxon>
        <taxon>Metazoa</taxon>
        <taxon>Spiralia</taxon>
        <taxon>Gnathifera</taxon>
        <taxon>Rotifera</taxon>
        <taxon>Eurotatoria</taxon>
        <taxon>Bdelloidea</taxon>
        <taxon>Philodinida</taxon>
        <taxon>Philodinidae</taxon>
        <taxon>Rotaria</taxon>
    </lineage>
</organism>
<dbReference type="AlphaFoldDB" id="A0A820LIL0"/>
<comment type="caution">
    <text evidence="1">The sequence shown here is derived from an EMBL/GenBank/DDBJ whole genome shotgun (WGS) entry which is preliminary data.</text>
</comment>
<evidence type="ECO:0000313" key="2">
    <source>
        <dbReference type="Proteomes" id="UP000663866"/>
    </source>
</evidence>
<feature type="non-terminal residue" evidence="1">
    <location>
        <position position="34"/>
    </location>
</feature>
<name>A0A820LIL0_9BILA</name>